<evidence type="ECO:0000256" key="2">
    <source>
        <dbReference type="ARBA" id="ARBA00022723"/>
    </source>
</evidence>
<proteinExistence type="inferred from homology"/>
<gene>
    <name evidence="6" type="primary">modA</name>
    <name evidence="6" type="ORF">GJU39_18060</name>
</gene>
<dbReference type="GO" id="GO:0015689">
    <property type="term" value="P:molybdate ion transport"/>
    <property type="evidence" value="ECO:0007669"/>
    <property type="project" value="InterPro"/>
</dbReference>
<dbReference type="EMBL" id="WKKH01000036">
    <property type="protein sequence ID" value="MRX77988.1"/>
    <property type="molecule type" value="Genomic_DNA"/>
</dbReference>
<keyword evidence="3 5" id="KW-0732">Signal</keyword>
<reference evidence="6 7" key="1">
    <citation type="submission" date="2019-11" db="EMBL/GenBank/DDBJ databases">
        <title>Pedobacter petrophilus genome.</title>
        <authorList>
            <person name="Feldbauer M.J."/>
            <person name="Newman J.D."/>
        </authorList>
    </citation>
    <scope>NUCLEOTIDE SEQUENCE [LARGE SCALE GENOMIC DNA]</scope>
    <source>
        <strain evidence="6 7">LMG 29686</strain>
    </source>
</reference>
<feature type="binding site" evidence="4">
    <location>
        <position position="61"/>
    </location>
    <ligand>
        <name>molybdate</name>
        <dbReference type="ChEBI" id="CHEBI:36264"/>
    </ligand>
</feature>
<feature type="chain" id="PRO_5029677439" evidence="5">
    <location>
        <begin position="25"/>
        <end position="259"/>
    </location>
</feature>
<organism evidence="6 7">
    <name type="scientific">Pedobacter petrophilus</name>
    <dbReference type="NCBI Taxonomy" id="1908241"/>
    <lineage>
        <taxon>Bacteria</taxon>
        <taxon>Pseudomonadati</taxon>
        <taxon>Bacteroidota</taxon>
        <taxon>Sphingobacteriia</taxon>
        <taxon>Sphingobacteriales</taxon>
        <taxon>Sphingobacteriaceae</taxon>
        <taxon>Pedobacter</taxon>
    </lineage>
</organism>
<comment type="caution">
    <text evidence="6">The sequence shown here is derived from an EMBL/GenBank/DDBJ whole genome shotgun (WGS) entry which is preliminary data.</text>
</comment>
<keyword evidence="7" id="KW-1185">Reference proteome</keyword>
<accession>A0A7K0G2E0</accession>
<evidence type="ECO:0000313" key="7">
    <source>
        <dbReference type="Proteomes" id="UP000487757"/>
    </source>
</evidence>
<keyword evidence="2 4" id="KW-0479">Metal-binding</keyword>
<evidence type="ECO:0000313" key="6">
    <source>
        <dbReference type="EMBL" id="MRX77988.1"/>
    </source>
</evidence>
<dbReference type="PANTHER" id="PTHR30632:SF14">
    <property type="entry name" value="TUNGSTATE_MOLYBDATE_CHROMATE-BINDING PROTEIN MODA"/>
    <property type="match status" value="1"/>
</dbReference>
<dbReference type="GO" id="GO:0046872">
    <property type="term" value="F:metal ion binding"/>
    <property type="evidence" value="ECO:0007669"/>
    <property type="project" value="UniProtKB-KW"/>
</dbReference>
<dbReference type="PIRSF" id="PIRSF004846">
    <property type="entry name" value="ModA"/>
    <property type="match status" value="1"/>
</dbReference>
<feature type="binding site" evidence="4">
    <location>
        <position position="168"/>
    </location>
    <ligand>
        <name>molybdate</name>
        <dbReference type="ChEBI" id="CHEBI:36264"/>
    </ligand>
</feature>
<sequence>MRKPFGIKILILLCCLVAYTPLSAQVLRVAVAANAQSLIKKLQADFFKKTGIKMETIVGASGKLTTQIMNGAPYDVFLSADMAFPDQLFAKGFGLQKPKIYALGSLIICGNAKVNLKNWQNALLDAKAGRLAIANPKTAPYGKAAEEALAFYNLKDKVASKLVYGESISQVNTYLQTGAVGLGFTTESFLYENIDHSKLKWARIDPESYQVIEQGAILLTYAKKGLLKEATKFYEYLSSASAQNIIRKTGYHLPVVKKS</sequence>
<evidence type="ECO:0000256" key="1">
    <source>
        <dbReference type="ARBA" id="ARBA00009175"/>
    </source>
</evidence>
<dbReference type="InterPro" id="IPR005950">
    <property type="entry name" value="ModA"/>
</dbReference>
<dbReference type="AlphaFoldDB" id="A0A7K0G2E0"/>
<evidence type="ECO:0000256" key="4">
    <source>
        <dbReference type="PIRSR" id="PIRSR004846-1"/>
    </source>
</evidence>
<dbReference type="Proteomes" id="UP000487757">
    <property type="component" value="Unassembled WGS sequence"/>
</dbReference>
<dbReference type="InterPro" id="IPR044084">
    <property type="entry name" value="AvModA-like_subst-bd"/>
</dbReference>
<protein>
    <submittedName>
        <fullName evidence="6">Molybdate ABC transporter substrate-binding protein</fullName>
    </submittedName>
</protein>
<dbReference type="RefSeq" id="WP_154282398.1">
    <property type="nucleotide sequence ID" value="NZ_JBHUJQ010000001.1"/>
</dbReference>
<dbReference type="NCBIfam" id="TIGR01256">
    <property type="entry name" value="modA"/>
    <property type="match status" value="1"/>
</dbReference>
<keyword evidence="4" id="KW-0500">Molybdenum</keyword>
<dbReference type="GO" id="GO:0030973">
    <property type="term" value="F:molybdate ion binding"/>
    <property type="evidence" value="ECO:0007669"/>
    <property type="project" value="InterPro"/>
</dbReference>
<evidence type="ECO:0000256" key="3">
    <source>
        <dbReference type="ARBA" id="ARBA00022729"/>
    </source>
</evidence>
<comment type="similarity">
    <text evidence="1">Belongs to the bacterial solute-binding protein ModA family.</text>
</comment>
<dbReference type="Gene3D" id="3.40.190.10">
    <property type="entry name" value="Periplasmic binding protein-like II"/>
    <property type="match status" value="2"/>
</dbReference>
<dbReference type="PANTHER" id="PTHR30632">
    <property type="entry name" value="MOLYBDATE-BINDING PERIPLASMIC PROTEIN"/>
    <property type="match status" value="1"/>
</dbReference>
<dbReference type="CDD" id="cd13539">
    <property type="entry name" value="PBP2_AvModA"/>
    <property type="match status" value="1"/>
</dbReference>
<evidence type="ECO:0000256" key="5">
    <source>
        <dbReference type="SAM" id="SignalP"/>
    </source>
</evidence>
<dbReference type="SUPFAM" id="SSF53850">
    <property type="entry name" value="Periplasmic binding protein-like II"/>
    <property type="match status" value="1"/>
</dbReference>
<name>A0A7K0G2E0_9SPHI</name>
<dbReference type="Pfam" id="PF13531">
    <property type="entry name" value="SBP_bac_11"/>
    <property type="match status" value="1"/>
</dbReference>
<dbReference type="OrthoDB" id="9785015at2"/>
<feature type="signal peptide" evidence="5">
    <location>
        <begin position="1"/>
        <end position="24"/>
    </location>
</feature>
<dbReference type="InterPro" id="IPR050682">
    <property type="entry name" value="ModA/WtpA"/>
</dbReference>